<reference evidence="1 2" key="1">
    <citation type="journal article" date="2022" name="Viruses">
        <title>Two Novel Lytic Bacteriophages Infecting Enterococcus spp. Are Promising Candidates for Targeted Antibacterial Therapy.</title>
        <authorList>
            <person name="Tkachev P.V."/>
            <person name="Pchelin I.M."/>
            <person name="Azarov D.V."/>
            <person name="Gorshkov A.N."/>
            <person name="Shamova O.V."/>
            <person name="Dmitriev A.V."/>
            <person name="Goncharov A.E."/>
        </authorList>
    </citation>
    <scope>NUCLEOTIDE SEQUENCE [LARGE SCALE GENOMIC DNA]</scope>
</reference>
<name>A0AAE8BDW9_9CAUD</name>
<proteinExistence type="predicted"/>
<evidence type="ECO:0000313" key="1">
    <source>
        <dbReference type="EMBL" id="QYI86559.1"/>
    </source>
</evidence>
<keyword evidence="2" id="KW-1185">Reference proteome</keyword>
<dbReference type="EMBL" id="MZ333457">
    <property type="protein sequence ID" value="QYI86559.1"/>
    <property type="molecule type" value="Genomic_DNA"/>
</dbReference>
<organism evidence="1 2">
    <name type="scientific">Enterococcus phage SSsP-1</name>
    <dbReference type="NCBI Taxonomy" id="2859527"/>
    <lineage>
        <taxon>Viruses</taxon>
        <taxon>Duplodnaviria</taxon>
        <taxon>Heunggongvirae</taxon>
        <taxon>Uroviricota</taxon>
        <taxon>Caudoviricetes</taxon>
        <taxon>Saphexavirus</taxon>
        <taxon>Saphexavirus SSsP1</taxon>
    </lineage>
</organism>
<dbReference type="Proteomes" id="UP000827296">
    <property type="component" value="Segment"/>
</dbReference>
<accession>A0AAE8BDW9</accession>
<sequence>MANYYVLERLDDGSGKLHQVKQYKSLDKAIKYAKEMSTFKKTYQVAGQYDMKRLANTGRLI</sequence>
<protein>
    <submittedName>
        <fullName evidence="1">Uncharacterized protein</fullName>
    </submittedName>
</protein>
<evidence type="ECO:0000313" key="2">
    <source>
        <dbReference type="Proteomes" id="UP000827296"/>
    </source>
</evidence>